<dbReference type="InterPro" id="IPR036097">
    <property type="entry name" value="HisK_dim/P_sf"/>
</dbReference>
<evidence type="ECO:0000259" key="10">
    <source>
        <dbReference type="PROSITE" id="PS50885"/>
    </source>
</evidence>
<dbReference type="InterPro" id="IPR011622">
    <property type="entry name" value="7TMR_DISM_rcpt_extracell_dom2"/>
</dbReference>
<dbReference type="Gene3D" id="2.60.40.2380">
    <property type="match status" value="1"/>
</dbReference>
<evidence type="ECO:0000256" key="3">
    <source>
        <dbReference type="ARBA" id="ARBA00012438"/>
    </source>
</evidence>
<keyword evidence="8" id="KW-0812">Transmembrane</keyword>
<evidence type="ECO:0000256" key="1">
    <source>
        <dbReference type="ARBA" id="ARBA00000085"/>
    </source>
</evidence>
<keyword evidence="6" id="KW-0418">Kinase</keyword>
<accession>A0AA48WGC3</accession>
<keyword evidence="8" id="KW-1133">Transmembrane helix</keyword>
<dbReference type="SUPFAM" id="SSF55874">
    <property type="entry name" value="ATPase domain of HSP90 chaperone/DNA topoisomerase II/histidine kinase"/>
    <property type="match status" value="1"/>
</dbReference>
<dbReference type="EC" id="2.7.13.3" evidence="3"/>
<dbReference type="Pfam" id="PF07696">
    <property type="entry name" value="7TMR-DISMED2"/>
    <property type="match status" value="1"/>
</dbReference>
<dbReference type="InterPro" id="IPR011623">
    <property type="entry name" value="7TMR_DISM_rcpt_extracell_dom1"/>
</dbReference>
<keyword evidence="8" id="KW-0472">Membrane</keyword>
<feature type="transmembrane region" description="Helical" evidence="8">
    <location>
        <begin position="312"/>
        <end position="331"/>
    </location>
</feature>
<keyword evidence="5" id="KW-0808">Transferase</keyword>
<keyword evidence="7" id="KW-0902">Two-component regulatory system</keyword>
<evidence type="ECO:0000256" key="5">
    <source>
        <dbReference type="ARBA" id="ARBA00022679"/>
    </source>
</evidence>
<dbReference type="EMBL" id="CP065053">
    <property type="protein sequence ID" value="QPI50889.1"/>
    <property type="molecule type" value="Genomic_DNA"/>
</dbReference>
<dbReference type="SMART" id="SM00387">
    <property type="entry name" value="HATPase_c"/>
    <property type="match status" value="1"/>
</dbReference>
<dbReference type="Pfam" id="PF00512">
    <property type="entry name" value="HisKA"/>
    <property type="match status" value="1"/>
</dbReference>
<gene>
    <name evidence="11" type="ORF">IV454_04805</name>
</gene>
<evidence type="ECO:0000256" key="6">
    <source>
        <dbReference type="ARBA" id="ARBA00022777"/>
    </source>
</evidence>
<evidence type="ECO:0000256" key="8">
    <source>
        <dbReference type="SAM" id="Phobius"/>
    </source>
</evidence>
<keyword evidence="12" id="KW-1185">Reference proteome</keyword>
<feature type="transmembrane region" description="Helical" evidence="8">
    <location>
        <begin position="224"/>
        <end position="245"/>
    </location>
</feature>
<evidence type="ECO:0000256" key="7">
    <source>
        <dbReference type="ARBA" id="ARBA00023012"/>
    </source>
</evidence>
<evidence type="ECO:0000259" key="9">
    <source>
        <dbReference type="PROSITE" id="PS50109"/>
    </source>
</evidence>
<dbReference type="RefSeq" id="WP_206090544.1">
    <property type="nucleotide sequence ID" value="NZ_CP065053.1"/>
</dbReference>
<dbReference type="InterPro" id="IPR003660">
    <property type="entry name" value="HAMP_dom"/>
</dbReference>
<sequence>MDTLHQAGDLSGETLGLRFVRDPRQTLTIDEVRTLPDEHFAPVRQRDVNQRLQGGDYWLKTSVHNPSRASITWVLRHPMPITDYVEYWIFTNGALVAHARGGDRTLVPERQIPYRIASVRHTSEAGQRSEVVIRLRNAQASPMHLTFALSDEAAFLRKMANDQLSMGVFYGIPLALVVYALCGWLINRNRGSLVYAAYVLAVMGSWLGINGQLAEYVFVGRPDIANFMLVIFFLLATIANCLFVREFLQTKRFMPRFDTYFCGVIALAVVGIVLRTLGLQVVVVQVTIALVLTHGIAPVLAIVALRGRAVFARWYLVAQLVYSAALIVGIAGVRYAELSYDNYFFYCQLAFIAELVLLGVAQQDRVRILQREKSAFEQKYNTALQLNNAELARQLEQRTCQLREAQQRTAFMASVKTTTGRIANGEFGVRLAPGESPELSELAHNVNVMAESLSRLEGARKRWIADISHELRMPLFSLLCETEALLDGVRTINKRAIASIHEEVMRLSRLVSDLHEVALSYLRPLPCTFTSWQLADLLTKKKHEYLRHAQEKGLRFTLDMPPGFLLVEWDKGRVEQLLDNLVQNSLSYTDAPGELALSIQAGPERVSITLQDTLPGIEPADAKHLFEPLYRADIARSRRAGGSGLGLSICQAIVHAHHGSISAEPSPMGGLAIHIDLPRSIDKI</sequence>
<dbReference type="Gene3D" id="3.30.565.10">
    <property type="entry name" value="Histidine kinase-like ATPase, C-terminal domain"/>
    <property type="match status" value="1"/>
</dbReference>
<dbReference type="SUPFAM" id="SSF47384">
    <property type="entry name" value="Homodimeric domain of signal transducing histidine kinase"/>
    <property type="match status" value="1"/>
</dbReference>
<comment type="catalytic activity">
    <reaction evidence="1">
        <text>ATP + protein L-histidine = ADP + protein N-phospho-L-histidine.</text>
        <dbReference type="EC" id="2.7.13.3"/>
    </reaction>
</comment>
<dbReference type="PROSITE" id="PS50109">
    <property type="entry name" value="HIS_KIN"/>
    <property type="match status" value="1"/>
</dbReference>
<feature type="transmembrane region" description="Helical" evidence="8">
    <location>
        <begin position="257"/>
        <end position="277"/>
    </location>
</feature>
<dbReference type="InterPro" id="IPR005467">
    <property type="entry name" value="His_kinase_dom"/>
</dbReference>
<keyword evidence="4" id="KW-0597">Phosphoprotein</keyword>
<evidence type="ECO:0000313" key="12">
    <source>
        <dbReference type="Proteomes" id="UP000662888"/>
    </source>
</evidence>
<feature type="transmembrane region" description="Helical" evidence="8">
    <location>
        <begin position="283"/>
        <end position="305"/>
    </location>
</feature>
<evidence type="ECO:0000256" key="2">
    <source>
        <dbReference type="ARBA" id="ARBA00004370"/>
    </source>
</evidence>
<dbReference type="PANTHER" id="PTHR45453:SF1">
    <property type="entry name" value="PHOSPHATE REGULON SENSOR PROTEIN PHOR"/>
    <property type="match status" value="1"/>
</dbReference>
<feature type="transmembrane region" description="Helical" evidence="8">
    <location>
        <begin position="193"/>
        <end position="212"/>
    </location>
</feature>
<dbReference type="InterPro" id="IPR003594">
    <property type="entry name" value="HATPase_dom"/>
</dbReference>
<dbReference type="PROSITE" id="PS50885">
    <property type="entry name" value="HAMP"/>
    <property type="match status" value="1"/>
</dbReference>
<dbReference type="Gene3D" id="1.10.287.130">
    <property type="match status" value="1"/>
</dbReference>
<dbReference type="Pfam" id="PF00672">
    <property type="entry name" value="HAMP"/>
    <property type="match status" value="1"/>
</dbReference>
<comment type="subcellular location">
    <subcellularLocation>
        <location evidence="2">Membrane</location>
    </subcellularLocation>
</comment>
<feature type="transmembrane region" description="Helical" evidence="8">
    <location>
        <begin position="167"/>
        <end position="186"/>
    </location>
</feature>
<protein>
    <recommendedName>
        <fullName evidence="3">histidine kinase</fullName>
        <ecNumber evidence="3">2.7.13.3</ecNumber>
    </recommendedName>
</protein>
<dbReference type="InterPro" id="IPR036890">
    <property type="entry name" value="HATPase_C_sf"/>
</dbReference>
<dbReference type="Pfam" id="PF07695">
    <property type="entry name" value="7TMR-DISM_7TM"/>
    <property type="match status" value="1"/>
</dbReference>
<dbReference type="Pfam" id="PF02518">
    <property type="entry name" value="HATPase_c"/>
    <property type="match status" value="1"/>
</dbReference>
<name>A0AA48WGC3_9BURK</name>
<organism evidence="11 12">
    <name type="scientific">Massilia antarctica</name>
    <dbReference type="NCBI Taxonomy" id="2765360"/>
    <lineage>
        <taxon>Bacteria</taxon>
        <taxon>Pseudomonadati</taxon>
        <taxon>Pseudomonadota</taxon>
        <taxon>Betaproteobacteria</taxon>
        <taxon>Burkholderiales</taxon>
        <taxon>Oxalobacteraceae</taxon>
        <taxon>Telluria group</taxon>
        <taxon>Massilia</taxon>
    </lineage>
</organism>
<evidence type="ECO:0000256" key="4">
    <source>
        <dbReference type="ARBA" id="ARBA00022553"/>
    </source>
</evidence>
<dbReference type="InterPro" id="IPR004358">
    <property type="entry name" value="Sig_transdc_His_kin-like_C"/>
</dbReference>
<dbReference type="CDD" id="cd00082">
    <property type="entry name" value="HisKA"/>
    <property type="match status" value="1"/>
</dbReference>
<dbReference type="Proteomes" id="UP000662888">
    <property type="component" value="Chromosome"/>
</dbReference>
<reference evidence="11 12" key="1">
    <citation type="submission" date="2020-11" db="EMBL/GenBank/DDBJ databases">
        <authorList>
            <person name="Sun Q."/>
        </authorList>
    </citation>
    <scope>NUCLEOTIDE SEQUENCE [LARGE SCALE GENOMIC DNA]</scope>
    <source>
        <strain evidence="11 12">P8398</strain>
    </source>
</reference>
<dbReference type="SMART" id="SM00388">
    <property type="entry name" value="HisKA"/>
    <property type="match status" value="1"/>
</dbReference>
<feature type="domain" description="Histidine kinase" evidence="9">
    <location>
        <begin position="466"/>
        <end position="681"/>
    </location>
</feature>
<dbReference type="PANTHER" id="PTHR45453">
    <property type="entry name" value="PHOSPHATE REGULON SENSOR PROTEIN PHOR"/>
    <property type="match status" value="1"/>
</dbReference>
<evidence type="ECO:0000313" key="11">
    <source>
        <dbReference type="EMBL" id="QPI50889.1"/>
    </source>
</evidence>
<feature type="transmembrane region" description="Helical" evidence="8">
    <location>
        <begin position="343"/>
        <end position="361"/>
    </location>
</feature>
<dbReference type="InterPro" id="IPR050351">
    <property type="entry name" value="BphY/WalK/GraS-like"/>
</dbReference>
<dbReference type="PRINTS" id="PR00344">
    <property type="entry name" value="BCTRLSENSOR"/>
</dbReference>
<dbReference type="SMART" id="SM00304">
    <property type="entry name" value="HAMP"/>
    <property type="match status" value="1"/>
</dbReference>
<feature type="domain" description="HAMP" evidence="10">
    <location>
        <begin position="415"/>
        <end position="458"/>
    </location>
</feature>
<dbReference type="InterPro" id="IPR003661">
    <property type="entry name" value="HisK_dim/P_dom"/>
</dbReference>
<proteinExistence type="predicted"/>
<dbReference type="CDD" id="cd06225">
    <property type="entry name" value="HAMP"/>
    <property type="match status" value="1"/>
</dbReference>